<dbReference type="GO" id="GO:0005634">
    <property type="term" value="C:nucleus"/>
    <property type="evidence" value="ECO:0007669"/>
    <property type="project" value="UniProtKB-SubCell"/>
</dbReference>
<dbReference type="Gene3D" id="3.30.40.10">
    <property type="entry name" value="Zinc/RING finger domain, C3HC4 (zinc finger)"/>
    <property type="match status" value="1"/>
</dbReference>
<dbReference type="InterPro" id="IPR019786">
    <property type="entry name" value="Zinc_finger_PHD-type_CS"/>
</dbReference>
<keyword evidence="2" id="KW-0479">Metal-binding</keyword>
<feature type="compositionally biased region" description="Basic and acidic residues" evidence="9">
    <location>
        <begin position="840"/>
        <end position="850"/>
    </location>
</feature>
<accession>A0ABD2W494</accession>
<name>A0ABD2W494_9HYME</name>
<feature type="domain" description="PHD-type" evidence="10">
    <location>
        <begin position="948"/>
        <end position="998"/>
    </location>
</feature>
<dbReference type="InterPro" id="IPR011011">
    <property type="entry name" value="Znf_FYVE_PHD"/>
</dbReference>
<feature type="compositionally biased region" description="Basic and acidic residues" evidence="9">
    <location>
        <begin position="141"/>
        <end position="150"/>
    </location>
</feature>
<feature type="compositionally biased region" description="Polar residues" evidence="9">
    <location>
        <begin position="465"/>
        <end position="482"/>
    </location>
</feature>
<evidence type="ECO:0000256" key="5">
    <source>
        <dbReference type="ARBA" id="ARBA00023015"/>
    </source>
</evidence>
<keyword evidence="12" id="KW-1185">Reference proteome</keyword>
<dbReference type="InterPro" id="IPR009072">
    <property type="entry name" value="Histone-fold"/>
</dbReference>
<dbReference type="InterPro" id="IPR013083">
    <property type="entry name" value="Znf_RING/FYVE/PHD"/>
</dbReference>
<dbReference type="SMART" id="SM00249">
    <property type="entry name" value="PHD"/>
    <property type="match status" value="1"/>
</dbReference>
<gene>
    <name evidence="11" type="ORF">TKK_017337</name>
</gene>
<feature type="compositionally biased region" description="Polar residues" evidence="9">
    <location>
        <begin position="506"/>
        <end position="519"/>
    </location>
</feature>
<evidence type="ECO:0000256" key="1">
    <source>
        <dbReference type="ARBA" id="ARBA00004123"/>
    </source>
</evidence>
<feature type="region of interest" description="Disordered" evidence="9">
    <location>
        <begin position="414"/>
        <end position="540"/>
    </location>
</feature>
<feature type="compositionally biased region" description="Basic and acidic residues" evidence="9">
    <location>
        <begin position="757"/>
        <end position="804"/>
    </location>
</feature>
<dbReference type="PANTHER" id="PTHR46452">
    <property type="entry name" value="TRANSCRIPTION INITIATION FACTOR TFIID SUBUNIT 3"/>
    <property type="match status" value="1"/>
</dbReference>
<dbReference type="PANTHER" id="PTHR46452:SF1">
    <property type="entry name" value="TRANSCRIPTION INITIATION FACTOR TFIID SUBUNIT 3"/>
    <property type="match status" value="1"/>
</dbReference>
<evidence type="ECO:0000256" key="4">
    <source>
        <dbReference type="ARBA" id="ARBA00022833"/>
    </source>
</evidence>
<dbReference type="Proteomes" id="UP001627154">
    <property type="component" value="Unassembled WGS sequence"/>
</dbReference>
<feature type="compositionally biased region" description="Basic residues" evidence="9">
    <location>
        <begin position="524"/>
        <end position="540"/>
    </location>
</feature>
<evidence type="ECO:0000256" key="9">
    <source>
        <dbReference type="SAM" id="MobiDB-lite"/>
    </source>
</evidence>
<evidence type="ECO:0000256" key="3">
    <source>
        <dbReference type="ARBA" id="ARBA00022771"/>
    </source>
</evidence>
<dbReference type="EMBL" id="JBJJXI010000137">
    <property type="protein sequence ID" value="KAL3387401.1"/>
    <property type="molecule type" value="Genomic_DNA"/>
</dbReference>
<keyword evidence="4" id="KW-0862">Zinc</keyword>
<organism evidence="11 12">
    <name type="scientific">Trichogramma kaykai</name>
    <dbReference type="NCBI Taxonomy" id="54128"/>
    <lineage>
        <taxon>Eukaryota</taxon>
        <taxon>Metazoa</taxon>
        <taxon>Ecdysozoa</taxon>
        <taxon>Arthropoda</taxon>
        <taxon>Hexapoda</taxon>
        <taxon>Insecta</taxon>
        <taxon>Pterygota</taxon>
        <taxon>Neoptera</taxon>
        <taxon>Endopterygota</taxon>
        <taxon>Hymenoptera</taxon>
        <taxon>Apocrita</taxon>
        <taxon>Proctotrupomorpha</taxon>
        <taxon>Chalcidoidea</taxon>
        <taxon>Trichogrammatidae</taxon>
        <taxon>Trichogramma</taxon>
    </lineage>
</organism>
<feature type="compositionally biased region" description="Basic and acidic residues" evidence="9">
    <location>
        <begin position="211"/>
        <end position="223"/>
    </location>
</feature>
<feature type="compositionally biased region" description="Acidic residues" evidence="9">
    <location>
        <begin position="252"/>
        <end position="269"/>
    </location>
</feature>
<keyword evidence="3 8" id="KW-0863">Zinc-finger</keyword>
<reference evidence="11 12" key="1">
    <citation type="journal article" date="2024" name="bioRxiv">
        <title>A reference genome for Trichogramma kaykai: A tiny desert-dwelling parasitoid wasp with competing sex-ratio distorters.</title>
        <authorList>
            <person name="Culotta J."/>
            <person name="Lindsey A.R."/>
        </authorList>
    </citation>
    <scope>NUCLEOTIDE SEQUENCE [LARGE SCALE GENOMIC DNA]</scope>
    <source>
        <strain evidence="11 12">KSX58</strain>
    </source>
</reference>
<dbReference type="AlphaFoldDB" id="A0ABD2W494"/>
<feature type="region of interest" description="Disordered" evidence="9">
    <location>
        <begin position="712"/>
        <end position="874"/>
    </location>
</feature>
<keyword evidence="7" id="KW-0539">Nucleus</keyword>
<evidence type="ECO:0000313" key="11">
    <source>
        <dbReference type="EMBL" id="KAL3387401.1"/>
    </source>
</evidence>
<feature type="compositionally biased region" description="Polar residues" evidence="9">
    <location>
        <begin position="167"/>
        <end position="187"/>
    </location>
</feature>
<keyword evidence="6" id="KW-0804">Transcription</keyword>
<evidence type="ECO:0000256" key="6">
    <source>
        <dbReference type="ARBA" id="ARBA00023163"/>
    </source>
</evidence>
<evidence type="ECO:0000313" key="12">
    <source>
        <dbReference type="Proteomes" id="UP001627154"/>
    </source>
</evidence>
<evidence type="ECO:0000256" key="2">
    <source>
        <dbReference type="ARBA" id="ARBA00022723"/>
    </source>
</evidence>
<dbReference type="PROSITE" id="PS50016">
    <property type="entry name" value="ZF_PHD_2"/>
    <property type="match status" value="1"/>
</dbReference>
<dbReference type="GO" id="GO:0008270">
    <property type="term" value="F:zinc ion binding"/>
    <property type="evidence" value="ECO:0007669"/>
    <property type="project" value="UniProtKB-KW"/>
</dbReference>
<dbReference type="PROSITE" id="PS01359">
    <property type="entry name" value="ZF_PHD_1"/>
    <property type="match status" value="1"/>
</dbReference>
<feature type="region of interest" description="Disordered" evidence="9">
    <location>
        <begin position="638"/>
        <end position="687"/>
    </location>
</feature>
<dbReference type="InterPro" id="IPR006565">
    <property type="entry name" value="BTP"/>
</dbReference>
<feature type="region of interest" description="Disordered" evidence="9">
    <location>
        <begin position="126"/>
        <end position="274"/>
    </location>
</feature>
<feature type="compositionally biased region" description="Basic and acidic residues" evidence="9">
    <location>
        <begin position="237"/>
        <end position="251"/>
    </location>
</feature>
<dbReference type="CDD" id="cd22916">
    <property type="entry name" value="HFD_TAF3"/>
    <property type="match status" value="1"/>
</dbReference>
<evidence type="ECO:0000256" key="7">
    <source>
        <dbReference type="ARBA" id="ARBA00023242"/>
    </source>
</evidence>
<feature type="compositionally biased region" description="Basic residues" evidence="9">
    <location>
        <begin position="736"/>
        <end position="756"/>
    </location>
</feature>
<comment type="caution">
    <text evidence="11">The sequence shown here is derived from an EMBL/GenBank/DDBJ whole genome shotgun (WGS) entry which is preliminary data.</text>
</comment>
<dbReference type="SUPFAM" id="SSF57903">
    <property type="entry name" value="FYVE/PHD zinc finger"/>
    <property type="match status" value="1"/>
</dbReference>
<dbReference type="InterPro" id="IPR019787">
    <property type="entry name" value="Znf_PHD-finger"/>
</dbReference>
<comment type="subcellular location">
    <subcellularLocation>
        <location evidence="1">Nucleus</location>
    </subcellularLocation>
</comment>
<dbReference type="Gene3D" id="1.10.20.10">
    <property type="entry name" value="Histone, subunit A"/>
    <property type="match status" value="1"/>
</dbReference>
<evidence type="ECO:0000259" key="10">
    <source>
        <dbReference type="PROSITE" id="PS50016"/>
    </source>
</evidence>
<dbReference type="Pfam" id="PF00628">
    <property type="entry name" value="PHD"/>
    <property type="match status" value="1"/>
</dbReference>
<dbReference type="Pfam" id="PF07524">
    <property type="entry name" value="Bromo_TP"/>
    <property type="match status" value="1"/>
</dbReference>
<feature type="compositionally biased region" description="Polar residues" evidence="9">
    <location>
        <begin position="671"/>
        <end position="687"/>
    </location>
</feature>
<dbReference type="CDD" id="cd15522">
    <property type="entry name" value="PHD_TAF3"/>
    <property type="match status" value="1"/>
</dbReference>
<protein>
    <recommendedName>
        <fullName evidence="10">PHD-type domain-containing protein</fullName>
    </recommendedName>
</protein>
<keyword evidence="5" id="KW-0805">Transcription regulation</keyword>
<feature type="compositionally biased region" description="Basic and acidic residues" evidence="9">
    <location>
        <begin position="726"/>
        <end position="735"/>
    </location>
</feature>
<sequence length="1018" mass="113325">MTSEYTRSVLKVVVAQIAQNVGWHSTLSTPLEFLVDLLQEYMYQVSKVTSQYTTALGRNEVNLDDLGLAFQQLNVDVGELEEYVKNIKSVPCAISVPKLPVARENHLNFLKPGSREVVTRPRHVHEHLPAMYPQDEEEYEQENKELDAEKMSNASESVDLSEDDGAENNTSITKNGTASDDSLNKASPQGIFKRPGDPSILESPSSKRIKKSGDGGRPLREIRSVMMTTSGFLSTAREGKLPESRTPHQEQVEEPVEGDEVDEPCEDDPPIVAAPEIKVEKKLKRIPKKLSEQLENVKPEIKDTKKKRIPKEGTLFKPKIHADEVSDSKVSTKDFIKPKAIKSNARAAPVVPGCSNAGIDLSESARNLKNFMAANFIKTDKNFDEEINKSNKFDSLNGCKDEVVDKLPIKPNKQKLNILKKISKPKEERDVSPSFVRPKVEPRSRDSSPLSTVSSIKEEDRKGSLLNNSMLHDNVPSKTGSETDSDGCVHENPSLPSPPSTPKSSDLSVSNTSTPILNHNTPSNKRKKKEKSEKKKKIPKIKTALNSKKMRMSTDFMGNPDLLDRPKTPQVSDVSSAVSNAAIIAAAAKGAIPPTMPFPFFQPTAPGLIPQPVFPLMMGPPNTAAMPGMLNNMRPRFFRPPLQHNTPLMHQEPGVSSLRISNSSDRMETKTPFSTSHTPQTPISSINNSATVPAPLVPASSVLISPNVPAPLLPPDLSTPGSSKSLKLDKIEKKSKEHKKEKKDKMKKKKEKKEKHKDKSEKEKVKKDKSDKRDKLEKIKEKKEKKEKKKEKEALKKLREDKISEGVPKITLKLGPAGGSPRPPTPDSALTKKITIKPPKKPEEEVKNEPAPELARISALVTRPPKQKSSKRMEDEITYTGLADACFSSTNHTPMTHMKKPIFKTLPVREPSPSKSFPTFNTSYSNSSYETKKTTEFCYTDQTTGQTVWICPGCKKQDDGSPMIGCDDCDAWYHWTCVNIQVAPAENENWYCKTCIVKKQATYNDKKKKKRKKKKLDD</sequence>
<dbReference type="SMART" id="SM00576">
    <property type="entry name" value="BTP"/>
    <property type="match status" value="1"/>
</dbReference>
<evidence type="ECO:0000256" key="8">
    <source>
        <dbReference type="PROSITE-ProRule" id="PRU00146"/>
    </source>
</evidence>
<proteinExistence type="predicted"/>
<dbReference type="InterPro" id="IPR001965">
    <property type="entry name" value="Znf_PHD"/>
</dbReference>